<dbReference type="EMBL" id="CP060811">
    <property type="protein sequence ID" value="QQN87492.1"/>
    <property type="molecule type" value="Genomic_DNA"/>
</dbReference>
<sequence>MKILSCTILSVLFLVGLSGCDDPLNKPKTDTRSMIIGGVPVYDHDYKMLDSSLTAQDQLKK</sequence>
<organism evidence="1 2">
    <name type="scientific">Acinetobacter variabilis</name>
    <dbReference type="NCBI Taxonomy" id="70346"/>
    <lineage>
        <taxon>Bacteria</taxon>
        <taxon>Pseudomonadati</taxon>
        <taxon>Pseudomonadota</taxon>
        <taxon>Gammaproteobacteria</taxon>
        <taxon>Moraxellales</taxon>
        <taxon>Moraxellaceae</taxon>
        <taxon>Acinetobacter</taxon>
    </lineage>
</organism>
<accession>A0A7T8APY3</accession>
<evidence type="ECO:0008006" key="3">
    <source>
        <dbReference type="Google" id="ProtNLM"/>
    </source>
</evidence>
<reference evidence="1 2" key="1">
    <citation type="submission" date="2020-08" db="EMBL/GenBank/DDBJ databases">
        <title>Emergence of ISAba1-mediated novel tet(X) in Acinetobacter variabilis from a chicken farm.</title>
        <authorList>
            <person name="Peng K."/>
            <person name="Li R."/>
        </authorList>
    </citation>
    <scope>NUCLEOTIDE SEQUENCE [LARGE SCALE GENOMIC DNA]</scope>
    <source>
        <strain evidence="1 2">XM9F202-2</strain>
    </source>
</reference>
<protein>
    <recommendedName>
        <fullName evidence="3">Lipoprotein</fullName>
    </recommendedName>
</protein>
<name>A0A7T8APY3_9GAMM</name>
<dbReference type="Proteomes" id="UP000596079">
    <property type="component" value="Chromosome"/>
</dbReference>
<dbReference type="RefSeq" id="WP_180012005.1">
    <property type="nucleotide sequence ID" value="NZ_CP060811.1"/>
</dbReference>
<dbReference type="GeneID" id="89665209"/>
<dbReference type="AlphaFoldDB" id="A0A7T8APY3"/>
<dbReference type="PROSITE" id="PS51257">
    <property type="entry name" value="PROKAR_LIPOPROTEIN"/>
    <property type="match status" value="1"/>
</dbReference>
<evidence type="ECO:0000313" key="1">
    <source>
        <dbReference type="EMBL" id="QQN87492.1"/>
    </source>
</evidence>
<dbReference type="NCBIfam" id="NF038215">
    <property type="entry name" value="acineto_lipo_PV"/>
    <property type="match status" value="1"/>
</dbReference>
<gene>
    <name evidence="1" type="ORF">IAQ69_11615</name>
</gene>
<evidence type="ECO:0000313" key="2">
    <source>
        <dbReference type="Proteomes" id="UP000596079"/>
    </source>
</evidence>
<proteinExistence type="predicted"/>